<dbReference type="RefSeq" id="WP_245735728.1">
    <property type="nucleotide sequence ID" value="NZ_FOHB01000003.1"/>
</dbReference>
<sequence length="328" mass="34322">MLRRRLLATTAALGLVALGASACSGAAAVGGNQDHRVQVAAGFYALEYATSRIGGDRVDVTALTKPGVEPHDVELSARKVASVALADVVVYERGFQSAVDEAVDHQARGQVLDVSHAARLVPGLEHDHAGEAAGSHGDDHSADATSGGHGAHAGQVPDPHFWLDPQRYADVARAIGAALEKADPAHAGEYRQRTTAFTGELTALDHEFAAGLKSCRNRDLVTGHAAFGYLAALYDFHQVGITGLSPEAEPSPAELARIAHFVKDGGVRTIYAETLVSPAVAETLARETGATVKVLDPLEGLTDESAGHNYFDVMRANLATLRAGQECT</sequence>
<keyword evidence="7" id="KW-1185">Reference proteome</keyword>
<feature type="signal peptide" evidence="5">
    <location>
        <begin position="1"/>
        <end position="22"/>
    </location>
</feature>
<dbReference type="SUPFAM" id="SSF53807">
    <property type="entry name" value="Helical backbone' metal receptor"/>
    <property type="match status" value="1"/>
</dbReference>
<dbReference type="Proteomes" id="UP000199019">
    <property type="component" value="Unassembled WGS sequence"/>
</dbReference>
<feature type="compositionally biased region" description="Basic and acidic residues" evidence="4">
    <location>
        <begin position="128"/>
        <end position="142"/>
    </location>
</feature>
<feature type="region of interest" description="Disordered" evidence="4">
    <location>
        <begin position="128"/>
        <end position="155"/>
    </location>
</feature>
<comment type="similarity">
    <text evidence="1">Belongs to the bacterial solute-binding protein 9 family.</text>
</comment>
<dbReference type="InterPro" id="IPR050492">
    <property type="entry name" value="Bact_metal-bind_prot9"/>
</dbReference>
<gene>
    <name evidence="6" type="ORF">SAMN05216199_2225</name>
</gene>
<dbReference type="AlphaFoldDB" id="A0A1H9V0J6"/>
<accession>A0A1H9V0J6</accession>
<dbReference type="EMBL" id="FOHB01000003">
    <property type="protein sequence ID" value="SES15265.1"/>
    <property type="molecule type" value="Genomic_DNA"/>
</dbReference>
<evidence type="ECO:0000256" key="1">
    <source>
        <dbReference type="ARBA" id="ARBA00011028"/>
    </source>
</evidence>
<dbReference type="GO" id="GO:0046872">
    <property type="term" value="F:metal ion binding"/>
    <property type="evidence" value="ECO:0007669"/>
    <property type="project" value="InterPro"/>
</dbReference>
<name>A0A1H9V0J6_9MICO</name>
<dbReference type="PROSITE" id="PS51257">
    <property type="entry name" value="PROKAR_LIPOPROTEIN"/>
    <property type="match status" value="1"/>
</dbReference>
<keyword evidence="3 5" id="KW-0732">Signal</keyword>
<dbReference type="GO" id="GO:0030001">
    <property type="term" value="P:metal ion transport"/>
    <property type="evidence" value="ECO:0007669"/>
    <property type="project" value="InterPro"/>
</dbReference>
<dbReference type="PANTHER" id="PTHR42953">
    <property type="entry name" value="HIGH-AFFINITY ZINC UPTAKE SYSTEM PROTEIN ZNUA-RELATED"/>
    <property type="match status" value="1"/>
</dbReference>
<protein>
    <submittedName>
        <fullName evidence="6">Zinc transport system substrate-binding protein</fullName>
    </submittedName>
</protein>
<organism evidence="6 7">
    <name type="scientific">Pedococcus cremeus</name>
    <dbReference type="NCBI Taxonomy" id="587636"/>
    <lineage>
        <taxon>Bacteria</taxon>
        <taxon>Bacillati</taxon>
        <taxon>Actinomycetota</taxon>
        <taxon>Actinomycetes</taxon>
        <taxon>Micrococcales</taxon>
        <taxon>Intrasporangiaceae</taxon>
        <taxon>Pedococcus</taxon>
    </lineage>
</organism>
<evidence type="ECO:0000256" key="4">
    <source>
        <dbReference type="SAM" id="MobiDB-lite"/>
    </source>
</evidence>
<dbReference type="STRING" id="587636.SAMN05216199_2225"/>
<dbReference type="InterPro" id="IPR006127">
    <property type="entry name" value="ZnuA-like"/>
</dbReference>
<feature type="chain" id="PRO_5011663552" evidence="5">
    <location>
        <begin position="23"/>
        <end position="328"/>
    </location>
</feature>
<evidence type="ECO:0000313" key="7">
    <source>
        <dbReference type="Proteomes" id="UP000199019"/>
    </source>
</evidence>
<keyword evidence="2" id="KW-0813">Transport</keyword>
<reference evidence="7" key="1">
    <citation type="submission" date="2016-10" db="EMBL/GenBank/DDBJ databases">
        <authorList>
            <person name="Varghese N."/>
            <person name="Submissions S."/>
        </authorList>
    </citation>
    <scope>NUCLEOTIDE SEQUENCE [LARGE SCALE GENOMIC DNA]</scope>
    <source>
        <strain evidence="7">CGMCC 1.6963</strain>
    </source>
</reference>
<proteinExistence type="inferred from homology"/>
<evidence type="ECO:0000256" key="2">
    <source>
        <dbReference type="ARBA" id="ARBA00022448"/>
    </source>
</evidence>
<evidence type="ECO:0000313" key="6">
    <source>
        <dbReference type="EMBL" id="SES15265.1"/>
    </source>
</evidence>
<dbReference type="PANTHER" id="PTHR42953:SF3">
    <property type="entry name" value="HIGH-AFFINITY ZINC UPTAKE SYSTEM PROTEIN ZNUA"/>
    <property type="match status" value="1"/>
</dbReference>
<dbReference type="Pfam" id="PF01297">
    <property type="entry name" value="ZnuA"/>
    <property type="match status" value="1"/>
</dbReference>
<evidence type="ECO:0000256" key="3">
    <source>
        <dbReference type="ARBA" id="ARBA00022729"/>
    </source>
</evidence>
<dbReference type="Gene3D" id="3.40.50.1980">
    <property type="entry name" value="Nitrogenase molybdenum iron protein domain"/>
    <property type="match status" value="2"/>
</dbReference>
<evidence type="ECO:0000256" key="5">
    <source>
        <dbReference type="SAM" id="SignalP"/>
    </source>
</evidence>